<dbReference type="RefSeq" id="WP_090940214.1">
    <property type="nucleotide sequence ID" value="NZ_FOTS01000036.1"/>
</dbReference>
<evidence type="ECO:0000313" key="3">
    <source>
        <dbReference type="Proteomes" id="UP000199520"/>
    </source>
</evidence>
<gene>
    <name evidence="2" type="ORF">SAMN04490355_103646</name>
</gene>
<accession>A0A1I4MR17</accession>
<protein>
    <submittedName>
        <fullName evidence="2">Uncharacterized protein</fullName>
    </submittedName>
</protein>
<feature type="chain" id="PRO_5011693530" evidence="1">
    <location>
        <begin position="25"/>
        <end position="305"/>
    </location>
</feature>
<dbReference type="STRING" id="1123291.SAMN04490355_103646"/>
<feature type="signal peptide" evidence="1">
    <location>
        <begin position="1"/>
        <end position="24"/>
    </location>
</feature>
<evidence type="ECO:0000313" key="2">
    <source>
        <dbReference type="EMBL" id="SFM05517.1"/>
    </source>
</evidence>
<evidence type="ECO:0000256" key="1">
    <source>
        <dbReference type="SAM" id="SignalP"/>
    </source>
</evidence>
<proteinExistence type="predicted"/>
<sequence>MWRKFISLTILTLFICSNMGFAFANSVGDKTVLDKVVATEKFFYGTEMTGALVERVATLEKDIFGKVSKDPLLTRADTLYSSTYENFIDQPSFLIKLNAIEWSLTHAVTIEPAKTRIENLERVLTGNLVTGSLNDRLMKLLKLAYTNGEVSTSNVTLHKDSLLKIKLVTPLSTSTNRQGDLVIFQAVDDIYVDGHLVIPKGSQGQGVVTKVKGAKNFGRNAELQVSFNTIEAIDGTAINTILGDKAKEENKSLVTAAGASLAGMVILGPVGIVGGAFVRGKDVNIPAGAEMYVQFKDETNAYGIQ</sequence>
<organism evidence="2 3">
    <name type="scientific">Pelosinus propionicus DSM 13327</name>
    <dbReference type="NCBI Taxonomy" id="1123291"/>
    <lineage>
        <taxon>Bacteria</taxon>
        <taxon>Bacillati</taxon>
        <taxon>Bacillota</taxon>
        <taxon>Negativicutes</taxon>
        <taxon>Selenomonadales</taxon>
        <taxon>Sporomusaceae</taxon>
        <taxon>Pelosinus</taxon>
    </lineage>
</organism>
<dbReference type="Proteomes" id="UP000199520">
    <property type="component" value="Unassembled WGS sequence"/>
</dbReference>
<dbReference type="OrthoDB" id="581815at2"/>
<dbReference type="AlphaFoldDB" id="A0A1I4MR17"/>
<dbReference type="EMBL" id="FOTS01000036">
    <property type="protein sequence ID" value="SFM05517.1"/>
    <property type="molecule type" value="Genomic_DNA"/>
</dbReference>
<keyword evidence="3" id="KW-1185">Reference proteome</keyword>
<keyword evidence="1" id="KW-0732">Signal</keyword>
<name>A0A1I4MR17_9FIRM</name>
<reference evidence="3" key="1">
    <citation type="submission" date="2016-10" db="EMBL/GenBank/DDBJ databases">
        <authorList>
            <person name="Varghese N."/>
            <person name="Submissions S."/>
        </authorList>
    </citation>
    <scope>NUCLEOTIDE SEQUENCE [LARGE SCALE GENOMIC DNA]</scope>
    <source>
        <strain evidence="3">DSM 13327</strain>
    </source>
</reference>